<protein>
    <submittedName>
        <fullName evidence="2">Uncharacterized protein</fullName>
    </submittedName>
</protein>
<reference evidence="2 3" key="1">
    <citation type="submission" date="2010-08" db="EMBL/GenBank/DDBJ databases">
        <authorList>
            <person name="Muzny D."/>
            <person name="Qin X."/>
            <person name="Buhay C."/>
            <person name="Dugan-Rocha S."/>
            <person name="Ding Y."/>
            <person name="Chen G."/>
            <person name="Hawes A."/>
            <person name="Holder M."/>
            <person name="Jhangiani S."/>
            <person name="Johnson A."/>
            <person name="Khan Z."/>
            <person name="Li Z."/>
            <person name="Liu W."/>
            <person name="Liu X."/>
            <person name="Perez L."/>
            <person name="Shen H."/>
            <person name="Wang Q."/>
            <person name="Watt J."/>
            <person name="Xi L."/>
            <person name="Xin Y."/>
            <person name="Zhou J."/>
            <person name="Deng J."/>
            <person name="Jiang H."/>
            <person name="Liu Y."/>
            <person name="Qu J."/>
            <person name="Song X.-Z."/>
            <person name="Zhang L."/>
            <person name="Villasana D."/>
            <person name="Johnson A."/>
            <person name="Liu J."/>
            <person name="Liyanage D."/>
            <person name="Lorensuhewa L."/>
            <person name="Robinson T."/>
            <person name="Song A."/>
            <person name="Song B.-B."/>
            <person name="Dinh H."/>
            <person name="Thornton R."/>
            <person name="Coyle M."/>
            <person name="Francisco L."/>
            <person name="Jackson L."/>
            <person name="Javaid M."/>
            <person name="Korchina V."/>
            <person name="Kovar C."/>
            <person name="Mata R."/>
            <person name="Mathew T."/>
            <person name="Ngo R."/>
            <person name="Nguyen L."/>
            <person name="Nguyen N."/>
            <person name="Okwuonu G."/>
            <person name="Ongeri F."/>
            <person name="Pham C."/>
            <person name="Simmons D."/>
            <person name="Wilczek-Boney K."/>
            <person name="Hale W."/>
            <person name="Jakkamsetti A."/>
            <person name="Pham P."/>
            <person name="Ruth R."/>
            <person name="San Lucas F."/>
            <person name="Warren J."/>
            <person name="Zhang J."/>
            <person name="Zhao Z."/>
            <person name="Zhou C."/>
            <person name="Zhu D."/>
            <person name="Lee S."/>
            <person name="Bess C."/>
            <person name="Blankenburg K."/>
            <person name="Forbes L."/>
            <person name="Fu Q."/>
            <person name="Gubbala S."/>
            <person name="Hirani K."/>
            <person name="Jayaseelan J.C."/>
            <person name="Lara F."/>
            <person name="Munidasa M."/>
            <person name="Palculict T."/>
            <person name="Patil S."/>
            <person name="Pu L.-L."/>
            <person name="Saada N."/>
            <person name="Tang L."/>
            <person name="Weissenberger G."/>
            <person name="Zhu Y."/>
            <person name="Hemphill L."/>
            <person name="Shang Y."/>
            <person name="Youmans B."/>
            <person name="Ayvaz T."/>
            <person name="Ross M."/>
            <person name="Santibanez J."/>
            <person name="Aqrawi P."/>
            <person name="Gross S."/>
            <person name="Joshi V."/>
            <person name="Fowler G."/>
            <person name="Nazareth L."/>
            <person name="Reid J."/>
            <person name="Worley K."/>
            <person name="Petrosino J."/>
            <person name="Highlander S."/>
            <person name="Gibbs R."/>
        </authorList>
    </citation>
    <scope>NUCLEOTIDE SEQUENCE [LARGE SCALE GENOMIC DNA]</scope>
    <source>
        <strain evidence="2 3">ATCC 33035</strain>
    </source>
</reference>
<keyword evidence="3" id="KW-1185">Reference proteome</keyword>
<dbReference type="AlphaFoldDB" id="E2S4Z3"/>
<comment type="caution">
    <text evidence="2">The sequence shown here is derived from an EMBL/GenBank/DDBJ whole genome shotgun (WGS) entry which is preliminary data.</text>
</comment>
<evidence type="ECO:0000313" key="2">
    <source>
        <dbReference type="EMBL" id="EFQ80429.1"/>
    </source>
</evidence>
<dbReference type="HOGENOM" id="CLU_2914701_0_0_11"/>
<name>E2S4Z3_9CORY</name>
<feature type="region of interest" description="Disordered" evidence="1">
    <location>
        <begin position="1"/>
        <end position="27"/>
    </location>
</feature>
<evidence type="ECO:0000313" key="3">
    <source>
        <dbReference type="Proteomes" id="UP000003020"/>
    </source>
</evidence>
<organism evidence="2 3">
    <name type="scientific">Corynebacterium pseudogenitalium ATCC 33035</name>
    <dbReference type="NCBI Taxonomy" id="525264"/>
    <lineage>
        <taxon>Bacteria</taxon>
        <taxon>Bacillati</taxon>
        <taxon>Actinomycetota</taxon>
        <taxon>Actinomycetes</taxon>
        <taxon>Mycobacteriales</taxon>
        <taxon>Corynebacteriaceae</taxon>
        <taxon>Corynebacterium</taxon>
    </lineage>
</organism>
<gene>
    <name evidence="2" type="ORF">HMPREF0305_11595</name>
</gene>
<dbReference type="Proteomes" id="UP000003020">
    <property type="component" value="Unassembled WGS sequence"/>
</dbReference>
<dbReference type="EMBL" id="ABYQ02000011">
    <property type="protein sequence ID" value="EFQ80429.1"/>
    <property type="molecule type" value="Genomic_DNA"/>
</dbReference>
<accession>E2S4Z3</accession>
<evidence type="ECO:0000256" key="1">
    <source>
        <dbReference type="SAM" id="MobiDB-lite"/>
    </source>
</evidence>
<proteinExistence type="predicted"/>
<sequence>MQQHLFNGLDGHTARREKPPHRPAGLISAVGRNVPKYVAGPPASLGGQAGQSCAVLSPLLA</sequence>